<keyword evidence="20" id="KW-1185">Reference proteome</keyword>
<dbReference type="InterPro" id="IPR013130">
    <property type="entry name" value="Fe3_Rdtase_TM_dom"/>
</dbReference>
<evidence type="ECO:0000256" key="5">
    <source>
        <dbReference type="ARBA" id="ARBA00022827"/>
    </source>
</evidence>
<dbReference type="InterPro" id="IPR039261">
    <property type="entry name" value="FNR_nucleotide-bd"/>
</dbReference>
<evidence type="ECO:0000256" key="13">
    <source>
        <dbReference type="ARBA" id="ARBA00038065"/>
    </source>
</evidence>
<dbReference type="PANTHER" id="PTHR11972:SF198">
    <property type="entry name" value="METALLOREDUCTASE AIM14-RELATED"/>
    <property type="match status" value="1"/>
</dbReference>
<protein>
    <recommendedName>
        <fullName evidence="14">Probable metalloreductase AIM14</fullName>
    </recommendedName>
</protein>
<feature type="transmembrane region" description="Helical" evidence="15">
    <location>
        <begin position="199"/>
        <end position="217"/>
    </location>
</feature>
<feature type="transmembrane region" description="Helical" evidence="15">
    <location>
        <begin position="134"/>
        <end position="152"/>
    </location>
</feature>
<dbReference type="Gene3D" id="3.40.50.80">
    <property type="entry name" value="Nucleotide-binding domain of ferredoxin-NADP reductase (FNR) module"/>
    <property type="match status" value="1"/>
</dbReference>
<keyword evidence="10" id="KW-0406">Ion transport</keyword>
<keyword evidence="8 15" id="KW-1133">Transmembrane helix</keyword>
<proteinExistence type="inferred from homology"/>
<comment type="similarity">
    <text evidence="13">Belongs to the ferric reductase (FRE) family. AIM14 subfamily.</text>
</comment>
<dbReference type="InterPro" id="IPR013112">
    <property type="entry name" value="FAD-bd_8"/>
</dbReference>
<keyword evidence="2" id="KW-0813">Transport</keyword>
<feature type="domain" description="Ferric reductase NAD binding" evidence="18">
    <location>
        <begin position="360"/>
        <end position="503"/>
    </location>
</feature>
<evidence type="ECO:0000256" key="1">
    <source>
        <dbReference type="ARBA" id="ARBA00004141"/>
    </source>
</evidence>
<dbReference type="SFLD" id="SFLDS00052">
    <property type="entry name" value="Ferric_Reductase_Domain"/>
    <property type="match status" value="1"/>
</dbReference>
<dbReference type="SFLD" id="SFLDF00463">
    <property type="entry name" value="AIM14"/>
    <property type="match status" value="1"/>
</dbReference>
<dbReference type="Pfam" id="PF01794">
    <property type="entry name" value="Ferric_reduct"/>
    <property type="match status" value="1"/>
</dbReference>
<evidence type="ECO:0000256" key="3">
    <source>
        <dbReference type="ARBA" id="ARBA00022630"/>
    </source>
</evidence>
<keyword evidence="5" id="KW-0274">FAD</keyword>
<evidence type="ECO:0000259" key="18">
    <source>
        <dbReference type="Pfam" id="PF08030"/>
    </source>
</evidence>
<keyword evidence="11 15" id="KW-0472">Membrane</keyword>
<keyword evidence="3" id="KW-0285">Flavoprotein</keyword>
<comment type="caution">
    <text evidence="19">The sequence shown here is derived from an EMBL/GenBank/DDBJ whole genome shotgun (WGS) entry which is preliminary data.</text>
</comment>
<keyword evidence="9" id="KW-0560">Oxidoreductase</keyword>
<evidence type="ECO:0000313" key="19">
    <source>
        <dbReference type="EMBL" id="KAL3229129.1"/>
    </source>
</evidence>
<comment type="function">
    <text evidence="12">Probable cell surface metalloreductase. May be involved in iron or copper homeostasis.</text>
</comment>
<dbReference type="Pfam" id="PF08030">
    <property type="entry name" value="NAD_binding_6"/>
    <property type="match status" value="1"/>
</dbReference>
<feature type="transmembrane region" description="Helical" evidence="15">
    <location>
        <begin position="58"/>
        <end position="81"/>
    </location>
</feature>
<feature type="transmembrane region" description="Helical" evidence="15">
    <location>
        <begin position="172"/>
        <end position="192"/>
    </location>
</feature>
<sequence length="517" mass="58741">MDYNGWKRHSETHFANIGYGFLVFLISVLYVVFLLLLRRVVKVRPSNKQRSIPVKIGTKLYSLDPSIHLLVLFIPILIPFYYKYSLVNQTAVYIKRIGRLSYVLVTLNLFLSLRPNIFLRDRYVYTEFIPLHKWLSRLIVSLGVIHGAMFIVRWSIDPNVSVTSKITKKYNLVGVVLAGMVVVMVITSIGAFRRAAYRVFFVLHHLVMLSFIILTPVHARPGVQTPFLFINIFLLCLQLYNKTMLSTRSSALKKIDDYANTNMVVVQFPRKGLPDFFNPGSHVRVSQYRKLNPLYWMLPTHPYTISSLPSDEVVELIVAENSVPPGGGSSFQIDMGYTYTIQYPHNPTVPEVCLHNGNRITIVVGGSGISFGLPIFRFFKAMKQMEYIRLIWLTRNVTNLNLISKSSSFQSLIEESGEVGNFDVFITNAPQAHDEGEDETFEMTNLNEQSNGPVDLNSIANIHKGRRLDWAVDLSHLVQEDNSSTWLLCCGPTTLVDDAKHYADANGINFASEIYSL</sequence>
<feature type="transmembrane region" description="Helical" evidence="15">
    <location>
        <begin position="17"/>
        <end position="37"/>
    </location>
</feature>
<evidence type="ECO:0000259" key="17">
    <source>
        <dbReference type="Pfam" id="PF08022"/>
    </source>
</evidence>
<evidence type="ECO:0000256" key="9">
    <source>
        <dbReference type="ARBA" id="ARBA00023002"/>
    </source>
</evidence>
<gene>
    <name evidence="19" type="ORF">RNJ44_02216</name>
</gene>
<evidence type="ECO:0000259" key="16">
    <source>
        <dbReference type="Pfam" id="PF01794"/>
    </source>
</evidence>
<evidence type="ECO:0000256" key="12">
    <source>
        <dbReference type="ARBA" id="ARBA00037386"/>
    </source>
</evidence>
<feature type="domain" description="FAD-binding 8" evidence="17">
    <location>
        <begin position="258"/>
        <end position="322"/>
    </location>
</feature>
<dbReference type="EMBL" id="JBEVYD010000012">
    <property type="protein sequence ID" value="KAL3229129.1"/>
    <property type="molecule type" value="Genomic_DNA"/>
</dbReference>
<dbReference type="PANTHER" id="PTHR11972">
    <property type="entry name" value="NADPH OXIDASE"/>
    <property type="match status" value="1"/>
</dbReference>
<name>A0ABR4NMU0_9SACH</name>
<evidence type="ECO:0000313" key="20">
    <source>
        <dbReference type="Proteomes" id="UP001623330"/>
    </source>
</evidence>
<dbReference type="Proteomes" id="UP001623330">
    <property type="component" value="Unassembled WGS sequence"/>
</dbReference>
<organism evidence="19 20">
    <name type="scientific">Nakaseomyces bracarensis</name>
    <dbReference type="NCBI Taxonomy" id="273131"/>
    <lineage>
        <taxon>Eukaryota</taxon>
        <taxon>Fungi</taxon>
        <taxon>Dikarya</taxon>
        <taxon>Ascomycota</taxon>
        <taxon>Saccharomycotina</taxon>
        <taxon>Saccharomycetes</taxon>
        <taxon>Saccharomycetales</taxon>
        <taxon>Saccharomycetaceae</taxon>
        <taxon>Nakaseomyces</taxon>
    </lineage>
</organism>
<evidence type="ECO:0000256" key="8">
    <source>
        <dbReference type="ARBA" id="ARBA00022989"/>
    </source>
</evidence>
<evidence type="ECO:0000256" key="4">
    <source>
        <dbReference type="ARBA" id="ARBA00022692"/>
    </source>
</evidence>
<dbReference type="InterPro" id="IPR050369">
    <property type="entry name" value="RBOH/FRE"/>
</dbReference>
<evidence type="ECO:0000256" key="11">
    <source>
        <dbReference type="ARBA" id="ARBA00023136"/>
    </source>
</evidence>
<reference evidence="19 20" key="1">
    <citation type="submission" date="2024-05" db="EMBL/GenBank/DDBJ databases">
        <title>Long read based assembly of the Candida bracarensis genome reveals expanded adhesin content.</title>
        <authorList>
            <person name="Marcet-Houben M."/>
            <person name="Ksiezopolska E."/>
            <person name="Gabaldon T."/>
        </authorList>
    </citation>
    <scope>NUCLEOTIDE SEQUENCE [LARGE SCALE GENOMIC DNA]</scope>
    <source>
        <strain evidence="19 20">CBM6</strain>
    </source>
</reference>
<dbReference type="InterPro" id="IPR013121">
    <property type="entry name" value="Fe_red_NAD-bd_6"/>
</dbReference>
<feature type="transmembrane region" description="Helical" evidence="15">
    <location>
        <begin position="93"/>
        <end position="113"/>
    </location>
</feature>
<comment type="subcellular location">
    <subcellularLocation>
        <location evidence="1">Membrane</location>
        <topology evidence="1">Multi-pass membrane protein</topology>
    </subcellularLocation>
</comment>
<evidence type="ECO:0000256" key="14">
    <source>
        <dbReference type="ARBA" id="ARBA00039704"/>
    </source>
</evidence>
<keyword evidence="6" id="KW-0521">NADP</keyword>
<evidence type="ECO:0000256" key="2">
    <source>
        <dbReference type="ARBA" id="ARBA00022448"/>
    </source>
</evidence>
<dbReference type="Pfam" id="PF08022">
    <property type="entry name" value="FAD_binding_8"/>
    <property type="match status" value="1"/>
</dbReference>
<evidence type="ECO:0000256" key="6">
    <source>
        <dbReference type="ARBA" id="ARBA00022857"/>
    </source>
</evidence>
<evidence type="ECO:0000256" key="10">
    <source>
        <dbReference type="ARBA" id="ARBA00023065"/>
    </source>
</evidence>
<dbReference type="SFLD" id="SFLDG01168">
    <property type="entry name" value="Ferric_reductase_subgroup_(FRE"/>
    <property type="match status" value="1"/>
</dbReference>
<evidence type="ECO:0000256" key="15">
    <source>
        <dbReference type="SAM" id="Phobius"/>
    </source>
</evidence>
<keyword evidence="4 15" id="KW-0812">Transmembrane</keyword>
<feature type="domain" description="Ferric oxidoreductase" evidence="16">
    <location>
        <begin position="98"/>
        <end position="214"/>
    </location>
</feature>
<accession>A0ABR4NMU0</accession>
<keyword evidence="7" id="KW-0249">Electron transport</keyword>
<dbReference type="SUPFAM" id="SSF52343">
    <property type="entry name" value="Ferredoxin reductase-like, C-terminal NADP-linked domain"/>
    <property type="match status" value="1"/>
</dbReference>
<evidence type="ECO:0000256" key="7">
    <source>
        <dbReference type="ARBA" id="ARBA00022982"/>
    </source>
</evidence>